<reference evidence="2 3" key="1">
    <citation type="submission" date="2019-08" db="EMBL/GenBank/DDBJ databases">
        <title>In-depth cultivation of the pig gut microbiome towards novel bacterial diversity and tailored functional studies.</title>
        <authorList>
            <person name="Wylensek D."/>
            <person name="Hitch T.C.A."/>
            <person name="Clavel T."/>
        </authorList>
    </citation>
    <scope>NUCLEOTIDE SEQUENCE [LARGE SCALE GENOMIC DNA]</scope>
    <source>
        <strain evidence="2 3">CA-Schmier-601-WT-1</strain>
    </source>
</reference>
<comment type="caution">
    <text evidence="2">The sequence shown here is derived from an EMBL/GenBank/DDBJ whole genome shotgun (WGS) entry which is preliminary data.</text>
</comment>
<evidence type="ECO:0000313" key="3">
    <source>
        <dbReference type="Proteomes" id="UP000469325"/>
    </source>
</evidence>
<evidence type="ECO:0000313" key="2">
    <source>
        <dbReference type="EMBL" id="MST72888.1"/>
    </source>
</evidence>
<feature type="domain" description="HD" evidence="1">
    <location>
        <begin position="26"/>
        <end position="130"/>
    </location>
</feature>
<dbReference type="CDD" id="cd00077">
    <property type="entry name" value="HDc"/>
    <property type="match status" value="1"/>
</dbReference>
<name>A0A6N7XNR4_9ACTN</name>
<evidence type="ECO:0000259" key="1">
    <source>
        <dbReference type="Pfam" id="PF01966"/>
    </source>
</evidence>
<dbReference type="RefSeq" id="WP_154435472.1">
    <property type="nucleotide sequence ID" value="NZ_VUNC01000005.1"/>
</dbReference>
<dbReference type="InterPro" id="IPR006674">
    <property type="entry name" value="HD_domain"/>
</dbReference>
<keyword evidence="3" id="KW-1185">Reference proteome</keyword>
<dbReference type="Gene3D" id="1.10.3210.10">
    <property type="entry name" value="Hypothetical protein af1432"/>
    <property type="match status" value="1"/>
</dbReference>
<organism evidence="2 3">
    <name type="scientific">Olsenella porci</name>
    <dbReference type="NCBI Taxonomy" id="2652279"/>
    <lineage>
        <taxon>Bacteria</taxon>
        <taxon>Bacillati</taxon>
        <taxon>Actinomycetota</taxon>
        <taxon>Coriobacteriia</taxon>
        <taxon>Coriobacteriales</taxon>
        <taxon>Atopobiaceae</taxon>
        <taxon>Olsenella</taxon>
    </lineage>
</organism>
<dbReference type="AlphaFoldDB" id="A0A6N7XNR4"/>
<dbReference type="Proteomes" id="UP000469325">
    <property type="component" value="Unassembled WGS sequence"/>
</dbReference>
<gene>
    <name evidence="2" type="ORF">FYJ68_07185</name>
</gene>
<dbReference type="InterPro" id="IPR003607">
    <property type="entry name" value="HD/PDEase_dom"/>
</dbReference>
<sequence>MDQTPPRDHVGLELAMFQYDAGDPRRIQHFVKVRALARTIALLEGLDQRDLYVLEAAALVHDVGIHESERRYGDTSGKHQEELGPGIARPMMARLGYETQVIDRACWLVGHHHSYNDIHDIDLQVLVEADFLVNIFEDHPDDPEARRRVAESVDERVFRTRAGRQLLHDQFMA</sequence>
<dbReference type="SUPFAM" id="SSF109604">
    <property type="entry name" value="HD-domain/PDEase-like"/>
    <property type="match status" value="1"/>
</dbReference>
<accession>A0A6N7XNR4</accession>
<dbReference type="EMBL" id="VUNC01000005">
    <property type="protein sequence ID" value="MST72888.1"/>
    <property type="molecule type" value="Genomic_DNA"/>
</dbReference>
<dbReference type="Pfam" id="PF01966">
    <property type="entry name" value="HD"/>
    <property type="match status" value="1"/>
</dbReference>
<protein>
    <submittedName>
        <fullName evidence="2">HD domain-containing protein</fullName>
    </submittedName>
</protein>
<proteinExistence type="predicted"/>